<reference evidence="1" key="1">
    <citation type="submission" date="2024-03" db="EMBL/GenBank/DDBJ databases">
        <title>Deinococcus weizhi sp. nov., isolated from human skin.</title>
        <authorList>
            <person name="Wei Z."/>
            <person name="Tian F."/>
            <person name="Yang C."/>
            <person name="Xin L.T."/>
            <person name="Wen Z.J."/>
            <person name="Lan K.C."/>
            <person name="Yu L."/>
            <person name="Zhe W."/>
            <person name="Dan F.D."/>
            <person name="Jun W."/>
            <person name="Rui Z."/>
            <person name="Yong X.J."/>
            <person name="Ting Y."/>
            <person name="Wei X."/>
            <person name="Xu Z.G."/>
            <person name="Xin Z."/>
            <person name="Dong F.G."/>
            <person name="Ni X.M."/>
            <person name="Zheng M.G."/>
            <person name="Chun Y."/>
            <person name="Qian W.X."/>
        </authorList>
    </citation>
    <scope>NUCLEOTIDE SEQUENCE</scope>
    <source>
        <strain evidence="1">VB142</strain>
    </source>
</reference>
<evidence type="ECO:0008006" key="2">
    <source>
        <dbReference type="Google" id="ProtNLM"/>
    </source>
</evidence>
<protein>
    <recommendedName>
        <fullName evidence="2">ABM domain-containing protein</fullName>
    </recommendedName>
</protein>
<gene>
    <name evidence="1" type="ORF">WDJ50_15610</name>
</gene>
<organism evidence="1">
    <name type="scientific">Deinococcus sp. VB142</name>
    <dbReference type="NCBI Taxonomy" id="3112952"/>
    <lineage>
        <taxon>Bacteria</taxon>
        <taxon>Thermotogati</taxon>
        <taxon>Deinococcota</taxon>
        <taxon>Deinococci</taxon>
        <taxon>Deinococcales</taxon>
        <taxon>Deinococcaceae</taxon>
        <taxon>Deinococcus</taxon>
    </lineage>
</organism>
<name>A0AAU6Q8G0_9DEIO</name>
<dbReference type="RefSeq" id="WP_339097949.1">
    <property type="nucleotide sequence ID" value="NZ_CP149783.1"/>
</dbReference>
<accession>A0AAU6Q8G0</accession>
<dbReference type="EMBL" id="CP149783">
    <property type="protein sequence ID" value="WYF46479.1"/>
    <property type="molecule type" value="Genomic_DNA"/>
</dbReference>
<dbReference type="AlphaFoldDB" id="A0AAU6Q8G0"/>
<proteinExistence type="predicted"/>
<sequence>MYSLLKPNEDGVMETVARFKTYEEARAASKVGHDYTYAEVVSSSYVDIEDGSGKTLYLITWTADEVEKD</sequence>
<evidence type="ECO:0000313" key="1">
    <source>
        <dbReference type="EMBL" id="WYF46479.1"/>
    </source>
</evidence>